<evidence type="ECO:0000313" key="3">
    <source>
        <dbReference type="Proteomes" id="UP000282311"/>
    </source>
</evidence>
<dbReference type="Pfam" id="PF00480">
    <property type="entry name" value="ROK"/>
    <property type="match status" value="1"/>
</dbReference>
<comment type="caution">
    <text evidence="2">The sequence shown here is derived from an EMBL/GenBank/DDBJ whole genome shotgun (WGS) entry which is preliminary data.</text>
</comment>
<proteinExistence type="inferred from homology"/>
<dbReference type="Gene3D" id="3.30.420.40">
    <property type="match status" value="2"/>
</dbReference>
<dbReference type="SUPFAM" id="SSF53067">
    <property type="entry name" value="Actin-like ATPase domain"/>
    <property type="match status" value="1"/>
</dbReference>
<name>A0A3B0C8U1_9BACL</name>
<sequence length="322" mass="33484">MTVLGGVDIGGTKCAVTLGVSEEGTARIAAKKLFPTPGTPEEAMRLIREMLGELLAEQNGWSLEAIGISCGGPLDSRSGLVLSPPNLPLWDRIDCVSPLRESFGVPVALQNDANACALAEWKWGAGKGTRNMVFLTFGTGMGAGLILDGKLYSGTNDMAGEVGHMRLSEDGPVGYGKAGSFEGFCSGGGIARLARVRAEEAIGSGSPPSFCRSPELLETITAKTVGEAAEQGDPLALDIYAAVGRMLGRGLAMLVDVLNPELIVIGSIYGRQRSLLEPAALEELRQESLALPASVCRIVPAGLGEQVGDFAGLSVAMNALQR</sequence>
<dbReference type="EMBL" id="RBAH01000015">
    <property type="protein sequence ID" value="RKN80447.1"/>
    <property type="molecule type" value="Genomic_DNA"/>
</dbReference>
<dbReference type="PANTHER" id="PTHR18964">
    <property type="entry name" value="ROK (REPRESSOR, ORF, KINASE) FAMILY"/>
    <property type="match status" value="1"/>
</dbReference>
<dbReference type="PANTHER" id="PTHR18964:SF149">
    <property type="entry name" value="BIFUNCTIONAL UDP-N-ACETYLGLUCOSAMINE 2-EPIMERASE_N-ACETYLMANNOSAMINE KINASE"/>
    <property type="match status" value="1"/>
</dbReference>
<keyword evidence="3" id="KW-1185">Reference proteome</keyword>
<dbReference type="InterPro" id="IPR043129">
    <property type="entry name" value="ATPase_NBD"/>
</dbReference>
<dbReference type="AlphaFoldDB" id="A0A3B0C8U1"/>
<accession>A0A3B0C8U1</accession>
<comment type="similarity">
    <text evidence="1">Belongs to the ROK (NagC/XylR) family.</text>
</comment>
<dbReference type="InterPro" id="IPR000600">
    <property type="entry name" value="ROK"/>
</dbReference>
<evidence type="ECO:0000256" key="1">
    <source>
        <dbReference type="ARBA" id="ARBA00006479"/>
    </source>
</evidence>
<protein>
    <submittedName>
        <fullName evidence="2">ROK family protein</fullName>
    </submittedName>
</protein>
<dbReference type="Proteomes" id="UP000282311">
    <property type="component" value="Unassembled WGS sequence"/>
</dbReference>
<organism evidence="2 3">
    <name type="scientific">Paenibacillus ginsengarvi</name>
    <dbReference type="NCBI Taxonomy" id="400777"/>
    <lineage>
        <taxon>Bacteria</taxon>
        <taxon>Bacillati</taxon>
        <taxon>Bacillota</taxon>
        <taxon>Bacilli</taxon>
        <taxon>Bacillales</taxon>
        <taxon>Paenibacillaceae</taxon>
        <taxon>Paenibacillus</taxon>
    </lineage>
</organism>
<dbReference type="CDD" id="cd23763">
    <property type="entry name" value="ASKHA_ATPase_ROK"/>
    <property type="match status" value="1"/>
</dbReference>
<gene>
    <name evidence="2" type="ORF">D7M11_20095</name>
</gene>
<dbReference type="RefSeq" id="WP_120749035.1">
    <property type="nucleotide sequence ID" value="NZ_RBAH01000015.1"/>
</dbReference>
<evidence type="ECO:0000313" key="2">
    <source>
        <dbReference type="EMBL" id="RKN80447.1"/>
    </source>
</evidence>
<reference evidence="2 3" key="1">
    <citation type="journal article" date="2007" name="Int. J. Syst. Evol. Microbiol.">
        <title>Paenibacillus ginsengarvi sp. nov., isolated from soil from ginseng cultivation.</title>
        <authorList>
            <person name="Yoon M.H."/>
            <person name="Ten L.N."/>
            <person name="Im W.T."/>
        </authorList>
    </citation>
    <scope>NUCLEOTIDE SEQUENCE [LARGE SCALE GENOMIC DNA]</scope>
    <source>
        <strain evidence="2 3">KCTC 13059</strain>
    </source>
</reference>
<dbReference type="OrthoDB" id="9795247at2"/>